<evidence type="ECO:0000313" key="3">
    <source>
        <dbReference type="Proteomes" id="UP000000940"/>
    </source>
</evidence>
<reference evidence="2 3" key="1">
    <citation type="submission" date="2009-12" db="EMBL/GenBank/DDBJ databases">
        <title>Complete sequence of Thermotoga petrophila RKU-1.</title>
        <authorList>
            <consortium name="US DOE Joint Genome Institute"/>
            <person name="Lucas S."/>
            <person name="Copeland A."/>
            <person name="Lapidus A."/>
            <person name="Glavina del Rio T."/>
            <person name="Dalin E."/>
            <person name="Tice H."/>
            <person name="Bruce D."/>
            <person name="Goodwin L."/>
            <person name="Pitluck S."/>
            <person name="Munk A.C."/>
            <person name="Brettin T."/>
            <person name="Detter J.C."/>
            <person name="Han C."/>
            <person name="Tapia R."/>
            <person name="Larimer F."/>
            <person name="Land M."/>
            <person name="Hauser L."/>
            <person name="Kyrpides N."/>
            <person name="Mikhailova N."/>
            <person name="Nelson K.E."/>
            <person name="Gogarten J.P."/>
            <person name="Noll K.M."/>
        </authorList>
    </citation>
    <scope>NUCLEOTIDE SEQUENCE [LARGE SCALE GENOMIC DNA]</scope>
    <source>
        <strain evidence="3">ATCC BAA-489 / DSM 13996 / JCM 10882 / RKU-10</strain>
    </source>
</reference>
<evidence type="ECO:0000259" key="1">
    <source>
        <dbReference type="Pfam" id="PF13098"/>
    </source>
</evidence>
<feature type="domain" description="Thioredoxin-like fold" evidence="1">
    <location>
        <begin position="31"/>
        <end position="135"/>
    </location>
</feature>
<name>D2C4P1_THEP2</name>
<dbReference type="AlphaFoldDB" id="D2C4P1"/>
<dbReference type="Gene3D" id="3.40.30.10">
    <property type="entry name" value="Glutaredoxin"/>
    <property type="match status" value="1"/>
</dbReference>
<dbReference type="InterPro" id="IPR036249">
    <property type="entry name" value="Thioredoxin-like_sf"/>
</dbReference>
<dbReference type="RefSeq" id="WP_012896565.1">
    <property type="nucleotide sequence ID" value="NC_013642.1"/>
</dbReference>
<protein>
    <submittedName>
        <fullName evidence="2">Thioredoxin-related protein-like protein</fullName>
    </submittedName>
</protein>
<dbReference type="EMBL" id="CP001839">
    <property type="protein sequence ID" value="ADA67695.1"/>
    <property type="molecule type" value="Genomic_DNA"/>
</dbReference>
<accession>D2C4P1</accession>
<proteinExistence type="predicted"/>
<dbReference type="Pfam" id="PF13098">
    <property type="entry name" value="Thioredoxin_2"/>
    <property type="match status" value="1"/>
</dbReference>
<sequence length="219" mass="25141">MKRFLIIAILALSVLSLALTLDDAYRLANITQRKLIMMFSSPTCYYCNLFKKEVLPKDDFQEILIPNFVFIELYATDEKTTLFAKEVLGEESVSYRDLFAGFGVRGTPTFFFFKGKEGLGYLPGYVDKDNFIKILKYVAQELKEDFQTYLKKDDPFVGEPLIIEISKEDADFVLKKDKNAVKVDTVPNEVRRDRIYVTDSPDVAKTLQEKGALRVLLVK</sequence>
<gene>
    <name evidence="2" type="ordered locus">Tnap_1623</name>
</gene>
<dbReference type="SUPFAM" id="SSF52833">
    <property type="entry name" value="Thioredoxin-like"/>
    <property type="match status" value="1"/>
</dbReference>
<keyword evidence="3" id="KW-1185">Reference proteome</keyword>
<dbReference type="HOGENOM" id="CLU_1239653_0_0_0"/>
<dbReference type="KEGG" id="tnp:Tnap_1623"/>
<evidence type="ECO:0000313" key="2">
    <source>
        <dbReference type="EMBL" id="ADA67695.1"/>
    </source>
</evidence>
<dbReference type="Proteomes" id="UP000000940">
    <property type="component" value="Chromosome"/>
</dbReference>
<organism evidence="2 3">
    <name type="scientific">Thermotoga petrophila (strain ATCC BAA-489 / DSM 13996 / JCM 10882 / RKU-10)</name>
    <name type="common">Thermotoga naphthophila</name>
    <dbReference type="NCBI Taxonomy" id="590168"/>
    <lineage>
        <taxon>Bacteria</taxon>
        <taxon>Thermotogati</taxon>
        <taxon>Thermotogota</taxon>
        <taxon>Thermotogae</taxon>
        <taxon>Thermotogales</taxon>
        <taxon>Thermotogaceae</taxon>
        <taxon>Thermotoga</taxon>
    </lineage>
</organism>
<dbReference type="InterPro" id="IPR012336">
    <property type="entry name" value="Thioredoxin-like_fold"/>
</dbReference>